<dbReference type="Pfam" id="PF02954">
    <property type="entry name" value="HTH_8"/>
    <property type="match status" value="1"/>
</dbReference>
<proteinExistence type="predicted"/>
<evidence type="ECO:0000256" key="5">
    <source>
        <dbReference type="ARBA" id="ARBA00022553"/>
    </source>
</evidence>
<dbReference type="AlphaFoldDB" id="A0A7C3CGL9"/>
<dbReference type="InterPro" id="IPR002078">
    <property type="entry name" value="Sigma_54_int"/>
</dbReference>
<dbReference type="PROSITE" id="PS00675">
    <property type="entry name" value="SIGMA54_INTERACT_1"/>
    <property type="match status" value="1"/>
</dbReference>
<keyword evidence="12" id="KW-0804">Transcription</keyword>
<dbReference type="GO" id="GO:0043565">
    <property type="term" value="F:sequence-specific DNA binding"/>
    <property type="evidence" value="ECO:0007669"/>
    <property type="project" value="InterPro"/>
</dbReference>
<dbReference type="InterPro" id="IPR003593">
    <property type="entry name" value="AAA+_ATPase"/>
</dbReference>
<dbReference type="Gene3D" id="1.10.10.60">
    <property type="entry name" value="Homeodomain-like"/>
    <property type="match status" value="1"/>
</dbReference>
<dbReference type="InterPro" id="IPR011006">
    <property type="entry name" value="CheY-like_superfamily"/>
</dbReference>
<dbReference type="PANTHER" id="PTHR32071">
    <property type="entry name" value="TRANSCRIPTIONAL REGULATORY PROTEIN"/>
    <property type="match status" value="1"/>
</dbReference>
<dbReference type="PROSITE" id="PS50110">
    <property type="entry name" value="RESPONSE_REGULATORY"/>
    <property type="match status" value="1"/>
</dbReference>
<evidence type="ECO:0000256" key="10">
    <source>
        <dbReference type="ARBA" id="ARBA00023125"/>
    </source>
</evidence>
<dbReference type="InterPro" id="IPR025944">
    <property type="entry name" value="Sigma_54_int_dom_CS"/>
</dbReference>
<evidence type="ECO:0000256" key="13">
    <source>
        <dbReference type="ARBA" id="ARBA00023231"/>
    </source>
</evidence>
<dbReference type="Pfam" id="PF00158">
    <property type="entry name" value="Sigma54_activat"/>
    <property type="match status" value="1"/>
</dbReference>
<evidence type="ECO:0000256" key="7">
    <source>
        <dbReference type="ARBA" id="ARBA00022840"/>
    </source>
</evidence>
<dbReference type="SUPFAM" id="SSF46689">
    <property type="entry name" value="Homeodomain-like"/>
    <property type="match status" value="1"/>
</dbReference>
<comment type="subcellular location">
    <subcellularLocation>
        <location evidence="1">Cytoplasm</location>
    </subcellularLocation>
</comment>
<evidence type="ECO:0000256" key="3">
    <source>
        <dbReference type="ARBA" id="ARBA00022490"/>
    </source>
</evidence>
<dbReference type="GO" id="GO:0005737">
    <property type="term" value="C:cytoplasm"/>
    <property type="evidence" value="ECO:0007669"/>
    <property type="project" value="UniProtKB-SubCell"/>
</dbReference>
<keyword evidence="13" id="KW-0535">Nitrogen fixation</keyword>
<evidence type="ECO:0000313" key="19">
    <source>
        <dbReference type="EMBL" id="HFC98130.1"/>
    </source>
</evidence>
<dbReference type="InterPro" id="IPR009057">
    <property type="entry name" value="Homeodomain-like_sf"/>
</dbReference>
<evidence type="ECO:0000259" key="18">
    <source>
        <dbReference type="PROSITE" id="PS50110"/>
    </source>
</evidence>
<evidence type="ECO:0000256" key="11">
    <source>
        <dbReference type="ARBA" id="ARBA00023159"/>
    </source>
</evidence>
<sequence>MRKKTRLLLIDDDTSILYALPRSLPEYEFITAASGKEGLKLLHENPEVVLLDLKLPDLHGLKVLKRIKEEIPGLPVIVITAYADTDSAIEAMQTGAYEYVTKPFDLEELKAVISRALALHEREKVACLPCIEELPEGRFVGKSRAILEVCKTIGLAAPSPTPVLITGETGVGKELVARLIHHYSPRRGKPFVAVNCAALPETLIESELFGFEPGAFTGARSRHPGKFEQAHGGTLFLDEVGDMSTALQVKLLRVLEEGVVERLGGTKPIKVDVRVVAATNRNLEKEVVEGRFREDLFHRLSVLHIHIPPLRERREDIPLLAHYFVEEASRNVGKRVFLTEEAVKKLESYSWPGNVRELKNVLTRAVVLSRGSLIFPEDLDLPRPGVPSREALEALARELVSRAFSSAEEGEIYERIISAVEKELILRALSETGGNQVQAARLLGINRNTLRAKLQKYGV</sequence>
<keyword evidence="7" id="KW-0067">ATP-binding</keyword>
<protein>
    <recommendedName>
        <fullName evidence="2">DNA-binding transcriptional regulator NtrC</fullName>
    </recommendedName>
    <alternativeName>
        <fullName evidence="14">Nitrogen regulation protein NR(I)</fullName>
    </alternativeName>
    <alternativeName>
        <fullName evidence="15">Nitrogen regulator I</fullName>
    </alternativeName>
</protein>
<feature type="domain" description="Sigma-54 factor interaction" evidence="17">
    <location>
        <begin position="139"/>
        <end position="367"/>
    </location>
</feature>
<name>A0A7C3CGL9_9BACT</name>
<evidence type="ECO:0000256" key="15">
    <source>
        <dbReference type="ARBA" id="ARBA00031910"/>
    </source>
</evidence>
<dbReference type="SMART" id="SM00448">
    <property type="entry name" value="REC"/>
    <property type="match status" value="1"/>
</dbReference>
<dbReference type="InterPro" id="IPR025662">
    <property type="entry name" value="Sigma_54_int_dom_ATP-bd_1"/>
</dbReference>
<keyword evidence="8" id="KW-0902">Two-component regulatory system</keyword>
<dbReference type="Gene3D" id="3.40.50.2300">
    <property type="match status" value="1"/>
</dbReference>
<dbReference type="GO" id="GO:0005524">
    <property type="term" value="F:ATP binding"/>
    <property type="evidence" value="ECO:0007669"/>
    <property type="project" value="UniProtKB-KW"/>
</dbReference>
<evidence type="ECO:0000256" key="9">
    <source>
        <dbReference type="ARBA" id="ARBA00023015"/>
    </source>
</evidence>
<evidence type="ECO:0000256" key="6">
    <source>
        <dbReference type="ARBA" id="ARBA00022741"/>
    </source>
</evidence>
<dbReference type="SUPFAM" id="SSF52172">
    <property type="entry name" value="CheY-like"/>
    <property type="match status" value="1"/>
</dbReference>
<evidence type="ECO:0000256" key="8">
    <source>
        <dbReference type="ARBA" id="ARBA00023012"/>
    </source>
</evidence>
<comment type="caution">
    <text evidence="19">The sequence shown here is derived from an EMBL/GenBank/DDBJ whole genome shotgun (WGS) entry which is preliminary data.</text>
</comment>
<keyword evidence="5 16" id="KW-0597">Phosphoprotein</keyword>
<evidence type="ECO:0000256" key="14">
    <source>
        <dbReference type="ARBA" id="ARBA00029881"/>
    </source>
</evidence>
<dbReference type="Gene3D" id="1.10.8.60">
    <property type="match status" value="1"/>
</dbReference>
<evidence type="ECO:0000256" key="16">
    <source>
        <dbReference type="PROSITE-ProRule" id="PRU00169"/>
    </source>
</evidence>
<dbReference type="PANTHER" id="PTHR32071:SF95">
    <property type="entry name" value="DNA-BINDING TRANSCRIPTIONAL REGULATOR NTRC"/>
    <property type="match status" value="1"/>
</dbReference>
<accession>A0A7C3CGL9</accession>
<keyword evidence="4" id="KW-0678">Repressor</keyword>
<keyword evidence="3" id="KW-0963">Cytoplasm</keyword>
<dbReference type="InterPro" id="IPR025943">
    <property type="entry name" value="Sigma_54_int_dom_ATP-bd_2"/>
</dbReference>
<keyword evidence="9" id="KW-0805">Transcription regulation</keyword>
<reference evidence="19" key="1">
    <citation type="journal article" date="2020" name="mSystems">
        <title>Genome- and Community-Level Interaction Insights into Carbon Utilization and Element Cycling Functions of Hydrothermarchaeota in Hydrothermal Sediment.</title>
        <authorList>
            <person name="Zhou Z."/>
            <person name="Liu Y."/>
            <person name="Xu W."/>
            <person name="Pan J."/>
            <person name="Luo Z.H."/>
            <person name="Li M."/>
        </authorList>
    </citation>
    <scope>NUCLEOTIDE SEQUENCE [LARGE SCALE GENOMIC DNA]</scope>
    <source>
        <strain evidence="19">HyVt-483</strain>
    </source>
</reference>
<dbReference type="Pfam" id="PF00072">
    <property type="entry name" value="Response_reg"/>
    <property type="match status" value="1"/>
</dbReference>
<dbReference type="GO" id="GO:0000160">
    <property type="term" value="P:phosphorelay signal transduction system"/>
    <property type="evidence" value="ECO:0007669"/>
    <property type="project" value="UniProtKB-KW"/>
</dbReference>
<evidence type="ECO:0000259" key="17">
    <source>
        <dbReference type="PROSITE" id="PS50045"/>
    </source>
</evidence>
<evidence type="ECO:0000256" key="2">
    <source>
        <dbReference type="ARBA" id="ARBA00019059"/>
    </source>
</evidence>
<organism evidence="19">
    <name type="scientific">Thermosulfurimonas dismutans</name>
    <dbReference type="NCBI Taxonomy" id="999894"/>
    <lineage>
        <taxon>Bacteria</taxon>
        <taxon>Pseudomonadati</taxon>
        <taxon>Thermodesulfobacteriota</taxon>
        <taxon>Thermodesulfobacteria</taxon>
        <taxon>Thermodesulfobacteriales</taxon>
        <taxon>Thermodesulfobacteriaceae</taxon>
        <taxon>Thermosulfurimonas</taxon>
    </lineage>
</organism>
<keyword evidence="6" id="KW-0547">Nucleotide-binding</keyword>
<dbReference type="EMBL" id="DRMH01000084">
    <property type="protein sequence ID" value="HFC98130.1"/>
    <property type="molecule type" value="Genomic_DNA"/>
</dbReference>
<dbReference type="Gene3D" id="3.40.50.300">
    <property type="entry name" value="P-loop containing nucleotide triphosphate hydrolases"/>
    <property type="match status" value="1"/>
</dbReference>
<dbReference type="InterPro" id="IPR002197">
    <property type="entry name" value="HTH_Fis"/>
</dbReference>
<dbReference type="Proteomes" id="UP000886043">
    <property type="component" value="Unassembled WGS sequence"/>
</dbReference>
<evidence type="ECO:0000256" key="4">
    <source>
        <dbReference type="ARBA" id="ARBA00022491"/>
    </source>
</evidence>
<feature type="domain" description="Response regulatory" evidence="18">
    <location>
        <begin position="6"/>
        <end position="117"/>
    </location>
</feature>
<dbReference type="SMART" id="SM00382">
    <property type="entry name" value="AAA"/>
    <property type="match status" value="1"/>
</dbReference>
<dbReference type="InterPro" id="IPR001789">
    <property type="entry name" value="Sig_transdc_resp-reg_receiver"/>
</dbReference>
<dbReference type="Pfam" id="PF25601">
    <property type="entry name" value="AAA_lid_14"/>
    <property type="match status" value="1"/>
</dbReference>
<dbReference type="InterPro" id="IPR027417">
    <property type="entry name" value="P-loop_NTPase"/>
</dbReference>
<dbReference type="PROSITE" id="PS00688">
    <property type="entry name" value="SIGMA54_INTERACT_3"/>
    <property type="match status" value="1"/>
</dbReference>
<dbReference type="PROSITE" id="PS00676">
    <property type="entry name" value="SIGMA54_INTERACT_2"/>
    <property type="match status" value="1"/>
</dbReference>
<dbReference type="SUPFAM" id="SSF52540">
    <property type="entry name" value="P-loop containing nucleoside triphosphate hydrolases"/>
    <property type="match status" value="1"/>
</dbReference>
<dbReference type="InterPro" id="IPR058031">
    <property type="entry name" value="AAA_lid_NorR"/>
</dbReference>
<gene>
    <name evidence="19" type="ORF">ENJ40_06715</name>
</gene>
<keyword evidence="11" id="KW-0010">Activator</keyword>
<dbReference type="GO" id="GO:0006355">
    <property type="term" value="P:regulation of DNA-templated transcription"/>
    <property type="evidence" value="ECO:0007669"/>
    <property type="project" value="InterPro"/>
</dbReference>
<evidence type="ECO:0000256" key="12">
    <source>
        <dbReference type="ARBA" id="ARBA00023163"/>
    </source>
</evidence>
<keyword evidence="10" id="KW-0238">DNA-binding</keyword>
<dbReference type="PRINTS" id="PR01590">
    <property type="entry name" value="HTHFIS"/>
</dbReference>
<evidence type="ECO:0000256" key="1">
    <source>
        <dbReference type="ARBA" id="ARBA00004496"/>
    </source>
</evidence>
<dbReference type="PROSITE" id="PS50045">
    <property type="entry name" value="SIGMA54_INTERACT_4"/>
    <property type="match status" value="1"/>
</dbReference>
<dbReference type="CDD" id="cd00009">
    <property type="entry name" value="AAA"/>
    <property type="match status" value="1"/>
</dbReference>
<dbReference type="FunFam" id="3.40.50.300:FF:000006">
    <property type="entry name" value="DNA-binding transcriptional regulator NtrC"/>
    <property type="match status" value="1"/>
</dbReference>
<feature type="modified residue" description="4-aspartylphosphate" evidence="16">
    <location>
        <position position="52"/>
    </location>
</feature>